<keyword evidence="21" id="KW-0472">Membrane</keyword>
<keyword evidence="28" id="KW-1185">Reference proteome</keyword>
<dbReference type="Pfam" id="PF00809">
    <property type="entry name" value="Pterin_bind"/>
    <property type="match status" value="1"/>
</dbReference>
<evidence type="ECO:0000256" key="14">
    <source>
        <dbReference type="ARBA" id="ARBA00023167"/>
    </source>
</evidence>
<dbReference type="InterPro" id="IPR036589">
    <property type="entry name" value="HCY_dom_sf"/>
</dbReference>
<evidence type="ECO:0000256" key="11">
    <source>
        <dbReference type="ARBA" id="ARBA00022723"/>
    </source>
</evidence>
<organism evidence="27 28">
    <name type="scientific">Diacronema lutheri</name>
    <name type="common">Unicellular marine alga</name>
    <name type="synonym">Monochrysis lutheri</name>
    <dbReference type="NCBI Taxonomy" id="2081491"/>
    <lineage>
        <taxon>Eukaryota</taxon>
        <taxon>Haptista</taxon>
        <taxon>Haptophyta</taxon>
        <taxon>Pavlovophyceae</taxon>
        <taxon>Pavlovales</taxon>
        <taxon>Pavlovaceae</taxon>
        <taxon>Diacronema</taxon>
    </lineage>
</organism>
<feature type="domain" description="Pterin-binding" evidence="23">
    <location>
        <begin position="1116"/>
        <end position="1378"/>
    </location>
</feature>
<dbReference type="InterPro" id="IPR000489">
    <property type="entry name" value="Pterin-binding_dom"/>
</dbReference>
<evidence type="ECO:0000313" key="28">
    <source>
        <dbReference type="Proteomes" id="UP000751190"/>
    </source>
</evidence>
<name>A0A8J5XLZ0_DIALT</name>
<dbReference type="PANTHER" id="PTHR45833">
    <property type="entry name" value="METHIONINE SYNTHASE"/>
    <property type="match status" value="1"/>
</dbReference>
<evidence type="ECO:0000256" key="1">
    <source>
        <dbReference type="ARBA" id="ARBA00001947"/>
    </source>
</evidence>
<dbReference type="GO" id="GO:0046653">
    <property type="term" value="P:tetrahydrofolate metabolic process"/>
    <property type="evidence" value="ECO:0007669"/>
    <property type="project" value="TreeGrafter"/>
</dbReference>
<dbReference type="InterPro" id="IPR036594">
    <property type="entry name" value="Meth_synthase_dom"/>
</dbReference>
<keyword evidence="14" id="KW-0486">Methionine biosynthesis</keyword>
<keyword evidence="21" id="KW-1133">Transmembrane helix</keyword>
<evidence type="ECO:0000256" key="6">
    <source>
        <dbReference type="ARBA" id="ARBA00022603"/>
    </source>
</evidence>
<dbReference type="SMART" id="SM01018">
    <property type="entry name" value="B12-binding_2"/>
    <property type="match status" value="1"/>
</dbReference>
<keyword evidence="8" id="KW-0846">Cobalamin</keyword>
<dbReference type="SUPFAM" id="SSF82282">
    <property type="entry name" value="Homocysteine S-methyltransferase"/>
    <property type="match status" value="1"/>
</dbReference>
<dbReference type="SUPFAM" id="SSF51717">
    <property type="entry name" value="Dihydropteroate synthetase-like"/>
    <property type="match status" value="1"/>
</dbReference>
<feature type="domain" description="B12-binding" evidence="25">
    <location>
        <begin position="1526"/>
        <end position="1661"/>
    </location>
</feature>
<dbReference type="InterPro" id="IPR050554">
    <property type="entry name" value="Met_Synthase/Corrinoid"/>
</dbReference>
<dbReference type="InterPro" id="IPR004223">
    <property type="entry name" value="VitB12-dep_Met_synth_activ_dom"/>
</dbReference>
<keyword evidence="13 18" id="KW-0862">Zinc</keyword>
<dbReference type="OMA" id="CAWIKAN"/>
<dbReference type="Pfam" id="PF02310">
    <property type="entry name" value="B12-binding"/>
    <property type="match status" value="1"/>
</dbReference>
<dbReference type="CDD" id="cd00740">
    <property type="entry name" value="MeTr"/>
    <property type="match status" value="1"/>
</dbReference>
<dbReference type="InterPro" id="IPR033706">
    <property type="entry name" value="Met_synthase_B12-bd"/>
</dbReference>
<dbReference type="CDD" id="cd02069">
    <property type="entry name" value="methionine_synthase_B12_BD"/>
    <property type="match status" value="1"/>
</dbReference>
<dbReference type="GO" id="GO:0032259">
    <property type="term" value="P:methylation"/>
    <property type="evidence" value="ECO:0007669"/>
    <property type="project" value="UniProtKB-KW"/>
</dbReference>
<dbReference type="PROSITE" id="PS51337">
    <property type="entry name" value="B12_BINDING_NTER"/>
    <property type="match status" value="1"/>
</dbReference>
<evidence type="ECO:0000256" key="7">
    <source>
        <dbReference type="ARBA" id="ARBA00022605"/>
    </source>
</evidence>
<evidence type="ECO:0000259" key="25">
    <source>
        <dbReference type="PROSITE" id="PS51332"/>
    </source>
</evidence>
<dbReference type="InterPro" id="IPR037010">
    <property type="entry name" value="VitB12-dep_Met_synth_activ_sf"/>
</dbReference>
<dbReference type="Gene3D" id="3.20.20.330">
    <property type="entry name" value="Homocysteine-binding-like domain"/>
    <property type="match status" value="1"/>
</dbReference>
<dbReference type="PROSITE" id="PS50974">
    <property type="entry name" value="ADOMET_ACTIVATION"/>
    <property type="match status" value="1"/>
</dbReference>
<dbReference type="NCBIfam" id="TIGR02082">
    <property type="entry name" value="metH"/>
    <property type="match status" value="1"/>
</dbReference>
<reference evidence="27" key="1">
    <citation type="submission" date="2021-05" db="EMBL/GenBank/DDBJ databases">
        <title>The genome of the haptophyte Pavlova lutheri (Diacronema luteri, Pavlovales) - a model for lipid biosynthesis in eukaryotic algae.</title>
        <authorList>
            <person name="Hulatt C.J."/>
            <person name="Posewitz M.C."/>
        </authorList>
    </citation>
    <scope>NUCLEOTIDE SEQUENCE</scope>
    <source>
        <strain evidence="27">NIVA-4/92</strain>
    </source>
</reference>
<comment type="cofactor">
    <cofactor evidence="1 18">
        <name>Zn(2+)</name>
        <dbReference type="ChEBI" id="CHEBI:29105"/>
    </cofactor>
</comment>
<dbReference type="InterPro" id="IPR011005">
    <property type="entry name" value="Dihydropteroate_synth-like_sf"/>
</dbReference>
<dbReference type="InterPro" id="IPR036724">
    <property type="entry name" value="Cobalamin-bd_sf"/>
</dbReference>
<dbReference type="SUPFAM" id="SSF47644">
    <property type="entry name" value="Methionine synthase domain"/>
    <property type="match status" value="1"/>
</dbReference>
<evidence type="ECO:0000256" key="8">
    <source>
        <dbReference type="ARBA" id="ARBA00022628"/>
    </source>
</evidence>
<feature type="domain" description="B12-binding N-terminal" evidence="26">
    <location>
        <begin position="1416"/>
        <end position="1510"/>
    </location>
</feature>
<dbReference type="InterPro" id="IPR006158">
    <property type="entry name" value="Cobalamin-bd"/>
</dbReference>
<dbReference type="GO" id="GO:0008705">
    <property type="term" value="F:methionine synthase activity"/>
    <property type="evidence" value="ECO:0007669"/>
    <property type="project" value="UniProtKB-EC"/>
</dbReference>
<dbReference type="UniPathway" id="UPA00051">
    <property type="reaction ID" value="UER00081"/>
</dbReference>
<evidence type="ECO:0000256" key="2">
    <source>
        <dbReference type="ARBA" id="ARBA00001956"/>
    </source>
</evidence>
<dbReference type="Gene3D" id="1.10.1240.10">
    <property type="entry name" value="Methionine synthase domain"/>
    <property type="match status" value="1"/>
</dbReference>
<dbReference type="EMBL" id="JAGTXO010000008">
    <property type="protein sequence ID" value="KAG8466497.1"/>
    <property type="molecule type" value="Genomic_DNA"/>
</dbReference>
<dbReference type="GO" id="GO:0031419">
    <property type="term" value="F:cobalamin binding"/>
    <property type="evidence" value="ECO:0007669"/>
    <property type="project" value="UniProtKB-KW"/>
</dbReference>
<evidence type="ECO:0000313" key="27">
    <source>
        <dbReference type="EMBL" id="KAG8466497.1"/>
    </source>
</evidence>
<feature type="binding site" evidence="18">
    <location>
        <position position="1003"/>
    </location>
    <ligand>
        <name>Zn(2+)</name>
        <dbReference type="ChEBI" id="CHEBI:29105"/>
    </ligand>
</feature>
<dbReference type="OrthoDB" id="261426at2759"/>
<evidence type="ECO:0000256" key="15">
    <source>
        <dbReference type="ARBA" id="ARBA00023285"/>
    </source>
</evidence>
<keyword evidence="11 18" id="KW-0479">Metal-binding</keyword>
<evidence type="ECO:0000256" key="10">
    <source>
        <dbReference type="ARBA" id="ARBA00022691"/>
    </source>
</evidence>
<dbReference type="Gene3D" id="3.20.20.20">
    <property type="entry name" value="Dihydropteroate synthase-like"/>
    <property type="match status" value="1"/>
</dbReference>
<comment type="cofactor">
    <cofactor evidence="2">
        <name>methylcob(III)alamin</name>
        <dbReference type="ChEBI" id="CHEBI:28115"/>
    </cofactor>
</comment>
<dbReference type="Pfam" id="PF02574">
    <property type="entry name" value="S-methyl_trans"/>
    <property type="match status" value="1"/>
</dbReference>
<evidence type="ECO:0000256" key="21">
    <source>
        <dbReference type="SAM" id="Phobius"/>
    </source>
</evidence>
<feature type="binding site" evidence="18">
    <location>
        <position position="1068"/>
    </location>
    <ligand>
        <name>Zn(2+)</name>
        <dbReference type="ChEBI" id="CHEBI:29105"/>
    </ligand>
</feature>
<evidence type="ECO:0000259" key="24">
    <source>
        <dbReference type="PROSITE" id="PS50974"/>
    </source>
</evidence>
<keyword evidence="15" id="KW-0170">Cobalt</keyword>
<dbReference type="Gene3D" id="3.40.50.280">
    <property type="entry name" value="Cobalamin-binding domain"/>
    <property type="match status" value="1"/>
</dbReference>
<dbReference type="GO" id="GO:0050667">
    <property type="term" value="P:homocysteine metabolic process"/>
    <property type="evidence" value="ECO:0007669"/>
    <property type="project" value="TreeGrafter"/>
</dbReference>
<sequence>MAGGEARWDGASRREPGWCGGLAASVCAAMVAVIVTVAFAFAPRRAAGLVAALVVRARALAARRGAEARARRVWRALEARLPPELRDELVRLSDAQLADALAGVLEPFLGPAEDAPQLSLAIDIGGTRTKFMLQRCAGGTGVGGSGMGGVSSAGSVAGGADPAAAAVRCEEVVLEPLPSKSLWQDERLPGADKFDPSRAAERVRAHLEAAGVPLAEVKRVVFSVPGTVDIEEAMAHLSEPVQVRNMPSFSPRFRGFNFKKEFAPVFPAAKVSAVPDNMAAALGVACTAPHVQNALVLVLGTAPAVATFFRDPTKREKYIESAIWQSWVWFTKIDLADRFGYCGGIHLGDDGHTLRLRAPTEFKIPHHQARIRFALDSATWDRLNGCSPLVPAHLQGGLSHEEATAIWCDRLRSALSALALKFHSVYGPPEVVYVLGGNSTRCAGHVQSTSYEIPDSAKRLRQTVPVIIPSADELQQRIPLLGLLFSARYKVKHVFAPGQDPLARGWTRGGELYIWVSRDSYVSSSARRRAEEEKARARTPSPDRLHALSVRAAAAAAAAAAASSAGRARTPKRLALGAQLEANARAYRGARVVEEGDVGMLGAHTAGFVSFVSGAPAGVDARGGARAGAVGGRGGGGGVGGIGEVGGEVGAVRCKQQRAGSGKSLASPPAAQPAAAPESAREANGAVQAEIERQTEAGFAAMTADELAAAVGQLEQQLAKAKAALAASAAPAAVAPKAADPDTLPELPWGSPVDGAKVRAFVDEEMSRRIMIIDGAMGTTIQQYKFSEEDFRGDRFKDYHRDIKGNNDMLVLTQPDTIYDIHRRYFEAGADICETNTFSGTTIAQADYGMEDLVYEINLRAAQLAVRAAKAVTATQPHKPRLVAGAIGPTNRTLSISPSVEDPGFRNCTWDEVVIAYKEQTRALVDGGVHILLVETIFDTLNAKAALFAIDEFFDENPTIVPLPVMISGTIVDLSGRTLSGQTTEAFYVSVMHAKPLCIGLNCALGATQMLPFMQALSNCANVCHVHAYPNAGLPNAMGGYDQKPAEFALEVKQFADLGIVNMLGGCCGTTPEHIGALAKAVASVKPRVKPTITGIPKMQISGLEACTVDLGTLGFVNLGERCNLAGSIKFKKLIMGGEYDKALDIAKHQAESGAQVLDINMDDGMLDGVAAMTKFLNMAIPEPDVSRLPIMVDSSKFHIVEAGLKCCQGKCIANSISLKEGEANFIRQAKIIKRFGAAVVVMAFDEEGQAAGYAEKIRICKRAYDILVSDKVGFPREDIIFDPNILTIATGLAEHNNYGKDFIESCAWIKANLPGAKISGGVSNLSFGFRGLNELREAIHAVFLYHAIKNGMDMGIVNAGAMPIYTDIPEPMRSYVEQVVLNTSDDGEHVERLLKFAEEEKERKERGGATAKVTSKLEWREKPIRERLTYSLIKGISEFVDEDTEEARQEIKSPLQVIEGPLMDGMNEVGDLFGAGKMFLPQVIKSARVMKKAVAYLIPYLEKEKEEVKAARAAAGLPVEEDKPKGTVVMATVKGDVHDIGKNIVGVVLGCNNYKVIDIGVMCSCDKILTAVLESKADILGLSGLITPSLDEMVFVAQEMERRGIKVPLMIGGATTSKMHTAVKITPKFSGFSIHVLDASRAVGVVASLLDERVRDEYQADVREQYDDLREEHYASLSERKFLALEKARAKGLAVDWKVHVPPTPKMLGNKVFLNFPLAELVPYIDWNPLFAVWQLRGRYPNRGYPKIFNDELAGVEAKKLYDDAVALMQHVIDNKLLEARAVVGIYPANSVGDDIEVYEDESRTSAKATFYTLRQQEEREDDSYLALSDFVAPKGSGVKDYIGAFAVSAGFGSEELCEKYKADNNDYNVIMTEAIADRFAEAFAELLHAKMRKELWAYAPDEEISPDDMLKVKYQGIRPAPGYPTQPDHTEKPTMWRLLGAAESAGITLTDSHAMLPAASVSAIVLANPCAQYFQVGRVCKDQVVDYAGRKKLSVKEVEKWLGPYLAYDDNA</sequence>
<dbReference type="PROSITE" id="PS50970">
    <property type="entry name" value="HCY"/>
    <property type="match status" value="1"/>
</dbReference>
<keyword evidence="21" id="KW-0812">Transmembrane</keyword>
<dbReference type="InterPro" id="IPR003759">
    <property type="entry name" value="Cbl-bd_cap"/>
</dbReference>
<dbReference type="FunFam" id="3.20.20.330:FF:000001">
    <property type="entry name" value="Methionine synthase"/>
    <property type="match status" value="1"/>
</dbReference>
<keyword evidence="10" id="KW-0949">S-adenosyl-L-methionine</keyword>
<dbReference type="PROSITE" id="PS50972">
    <property type="entry name" value="PTERIN_BINDING"/>
    <property type="match status" value="1"/>
</dbReference>
<dbReference type="SUPFAM" id="SSF52242">
    <property type="entry name" value="Cobalamin (vitamin B12)-binding domain"/>
    <property type="match status" value="1"/>
</dbReference>
<dbReference type="FunFam" id="3.40.50.280:FF:000001">
    <property type="entry name" value="Methionine synthase"/>
    <property type="match status" value="1"/>
</dbReference>
<comment type="caution">
    <text evidence="27">The sequence shown here is derived from an EMBL/GenBank/DDBJ whole genome shotgun (WGS) entry which is preliminary data.</text>
</comment>
<gene>
    <name evidence="27" type="ORF">KFE25_002253</name>
</gene>
<dbReference type="Pfam" id="PF02965">
    <property type="entry name" value="Met_synt_B12"/>
    <property type="match status" value="1"/>
</dbReference>
<comment type="similarity">
    <text evidence="4">Belongs to the vitamin-B12 dependent methionine synthase family.</text>
</comment>
<dbReference type="GO" id="GO:0005829">
    <property type="term" value="C:cytosol"/>
    <property type="evidence" value="ECO:0007669"/>
    <property type="project" value="TreeGrafter"/>
</dbReference>
<accession>A0A8J5XLZ0</accession>
<keyword evidence="7" id="KW-0028">Amino-acid biosynthesis</keyword>
<evidence type="ECO:0000256" key="20">
    <source>
        <dbReference type="SAM" id="MobiDB-lite"/>
    </source>
</evidence>
<keyword evidence="6 19" id="KW-0489">Methyltransferase</keyword>
<proteinExistence type="inferred from homology"/>
<dbReference type="Proteomes" id="UP000751190">
    <property type="component" value="Unassembled WGS sequence"/>
</dbReference>
<dbReference type="EC" id="2.1.1.13" evidence="5"/>
<protein>
    <recommendedName>
        <fullName evidence="5">methionine synthase</fullName>
        <ecNumber evidence="5">2.1.1.13</ecNumber>
    </recommendedName>
    <alternativeName>
        <fullName evidence="17">5-methyltetrahydrofolate--homocysteine methyltransferase</fullName>
    </alternativeName>
    <alternativeName>
        <fullName evidence="16">Vitamin-B12 dependent methionine synthase</fullName>
    </alternativeName>
</protein>
<dbReference type="InterPro" id="IPR011822">
    <property type="entry name" value="MetH"/>
</dbReference>
<dbReference type="PANTHER" id="PTHR45833:SF1">
    <property type="entry name" value="METHIONINE SYNTHASE"/>
    <property type="match status" value="1"/>
</dbReference>
<dbReference type="Pfam" id="PF02607">
    <property type="entry name" value="B12-binding_2"/>
    <property type="match status" value="1"/>
</dbReference>
<dbReference type="PROSITE" id="PS51332">
    <property type="entry name" value="B12_BINDING"/>
    <property type="match status" value="1"/>
</dbReference>
<dbReference type="FunFam" id="1.10.1240.10:FF:000001">
    <property type="entry name" value="Methionine synthase"/>
    <property type="match status" value="1"/>
</dbReference>
<evidence type="ECO:0000256" key="17">
    <source>
        <dbReference type="ARBA" id="ARBA00031040"/>
    </source>
</evidence>
<dbReference type="Gene3D" id="1.10.288.10">
    <property type="entry name" value="Cobalamin-dependent Methionine Synthase, domain 2"/>
    <property type="match status" value="1"/>
</dbReference>
<dbReference type="SUPFAM" id="SSF56507">
    <property type="entry name" value="Methionine synthase activation domain-like"/>
    <property type="match status" value="1"/>
</dbReference>
<comment type="pathway">
    <text evidence="3">Amino-acid biosynthesis; L-methionine biosynthesis via de novo pathway; L-methionine from L-homocysteine (MetH route): step 1/1.</text>
</comment>
<dbReference type="Gene3D" id="3.30.420.40">
    <property type="match status" value="1"/>
</dbReference>
<evidence type="ECO:0000256" key="4">
    <source>
        <dbReference type="ARBA" id="ARBA00010398"/>
    </source>
</evidence>
<feature type="binding site" evidence="18">
    <location>
        <position position="1067"/>
    </location>
    <ligand>
        <name>Zn(2+)</name>
        <dbReference type="ChEBI" id="CHEBI:29105"/>
    </ligand>
</feature>
<evidence type="ECO:0000259" key="26">
    <source>
        <dbReference type="PROSITE" id="PS51337"/>
    </source>
</evidence>
<feature type="region of interest" description="Disordered" evidence="20">
    <location>
        <begin position="659"/>
        <end position="686"/>
    </location>
</feature>
<feature type="compositionally biased region" description="Low complexity" evidence="20">
    <location>
        <begin position="666"/>
        <end position="678"/>
    </location>
</feature>
<dbReference type="GO" id="GO:0008270">
    <property type="term" value="F:zinc ion binding"/>
    <property type="evidence" value="ECO:0007669"/>
    <property type="project" value="InterPro"/>
</dbReference>
<dbReference type="InterPro" id="IPR003726">
    <property type="entry name" value="HCY_dom"/>
</dbReference>
<evidence type="ECO:0000256" key="18">
    <source>
        <dbReference type="PROSITE-ProRule" id="PRU00333"/>
    </source>
</evidence>
<evidence type="ECO:0000259" key="22">
    <source>
        <dbReference type="PROSITE" id="PS50970"/>
    </source>
</evidence>
<evidence type="ECO:0000256" key="19">
    <source>
        <dbReference type="PROSITE-ProRule" id="PRU00346"/>
    </source>
</evidence>
<evidence type="ECO:0000256" key="13">
    <source>
        <dbReference type="ARBA" id="ARBA00022833"/>
    </source>
</evidence>
<dbReference type="FunFam" id="3.20.20.20:FF:000002">
    <property type="entry name" value="Methionine synthase"/>
    <property type="match status" value="1"/>
</dbReference>
<dbReference type="InterPro" id="IPR043129">
    <property type="entry name" value="ATPase_NBD"/>
</dbReference>
<feature type="domain" description="AdoMet activation" evidence="24">
    <location>
        <begin position="1677"/>
        <end position="2013"/>
    </location>
</feature>
<evidence type="ECO:0000259" key="23">
    <source>
        <dbReference type="PROSITE" id="PS50972"/>
    </source>
</evidence>
<keyword evidence="12" id="KW-0677">Repeat</keyword>
<dbReference type="Gene3D" id="3.10.196.10">
    <property type="entry name" value="Vitamin B12-dependent methionine synthase, activation domain"/>
    <property type="match status" value="1"/>
</dbReference>
<feature type="domain" description="Hcy-binding" evidence="22">
    <location>
        <begin position="759"/>
        <end position="1082"/>
    </location>
</feature>
<evidence type="ECO:0000256" key="3">
    <source>
        <dbReference type="ARBA" id="ARBA00005178"/>
    </source>
</evidence>
<dbReference type="NCBIfam" id="NF007024">
    <property type="entry name" value="PRK09490.1"/>
    <property type="match status" value="1"/>
</dbReference>
<evidence type="ECO:0000256" key="12">
    <source>
        <dbReference type="ARBA" id="ARBA00022737"/>
    </source>
</evidence>
<dbReference type="SUPFAM" id="SSF53067">
    <property type="entry name" value="Actin-like ATPase domain"/>
    <property type="match status" value="1"/>
</dbReference>
<feature type="transmembrane region" description="Helical" evidence="21">
    <location>
        <begin position="21"/>
        <end position="42"/>
    </location>
</feature>
<keyword evidence="9 19" id="KW-0808">Transferase</keyword>
<evidence type="ECO:0000256" key="5">
    <source>
        <dbReference type="ARBA" id="ARBA00012032"/>
    </source>
</evidence>
<evidence type="ECO:0000256" key="16">
    <source>
        <dbReference type="ARBA" id="ARBA00030163"/>
    </source>
</evidence>
<evidence type="ECO:0000256" key="9">
    <source>
        <dbReference type="ARBA" id="ARBA00022679"/>
    </source>
</evidence>